<dbReference type="SUPFAM" id="SSF53927">
    <property type="entry name" value="Cytidine deaminase-like"/>
    <property type="match status" value="1"/>
</dbReference>
<dbReference type="InterPro" id="IPR016193">
    <property type="entry name" value="Cytidine_deaminase-like"/>
</dbReference>
<feature type="domain" description="CMP/dCMP-type deaminase" evidence="3">
    <location>
        <begin position="178"/>
        <end position="284"/>
    </location>
</feature>
<dbReference type="GO" id="GO:0052717">
    <property type="term" value="F:tRNA-specific adenosine-34 deaminase activity"/>
    <property type="evidence" value="ECO:0007669"/>
    <property type="project" value="TreeGrafter"/>
</dbReference>
<evidence type="ECO:0000256" key="1">
    <source>
        <dbReference type="ARBA" id="ARBA00022694"/>
    </source>
</evidence>
<evidence type="ECO:0000259" key="3">
    <source>
        <dbReference type="PROSITE" id="PS51747"/>
    </source>
</evidence>
<sequence>MSNIKSHVDLESGILYGTLLQIRNKSDCLSLKPDLVPVWVGEVNPRQGKLLMSFIKTHFSLEDVTTPCLNHLKRIRKVDDHLEVIIYPYESDEQCASIMELSRKFPEEFSIDNLEVKEVPQNAPPTKELTQQWSNGYWPITWKGNPNHQFLNSVEIDIEQEKQMINTLLDSLADAAVSQDSTFNFSGTLIASKEDDRIEIHTICIASDINNDPQGHSVMEAISKIAEREVMNRKSNQSERGYLCNDMLVYTTHEPCVMCCMALVHSRIGRIIYLKPEKSSGGLESHYQLGDRDGLNWKFEIWRWLGVDELARLDRINENRCPCIDIN</sequence>
<dbReference type="InterPro" id="IPR002125">
    <property type="entry name" value="CMP_dCMP_dom"/>
</dbReference>
<dbReference type="PANTHER" id="PTHR11079">
    <property type="entry name" value="CYTOSINE DEAMINASE FAMILY MEMBER"/>
    <property type="match status" value="1"/>
</dbReference>
<dbReference type="GO" id="GO:0005737">
    <property type="term" value="C:cytoplasm"/>
    <property type="evidence" value="ECO:0007669"/>
    <property type="project" value="TreeGrafter"/>
</dbReference>
<protein>
    <submittedName>
        <fullName evidence="4">Cytidine and deoxycytidylate deaminase zinc-binding region family protein</fullName>
    </submittedName>
</protein>
<dbReference type="CDD" id="cd01285">
    <property type="entry name" value="nucleoside_deaminase"/>
    <property type="match status" value="1"/>
</dbReference>
<comment type="caution">
    <text evidence="4">The sequence shown here is derived from an EMBL/GenBank/DDBJ whole genome shotgun (WGS) entry which is preliminary data.</text>
</comment>
<reference evidence="4 5" key="1">
    <citation type="submission" date="2020-03" db="EMBL/GenBank/DDBJ databases">
        <title>FDA dAtabase for Regulatory Grade micrObial Sequences (FDA-ARGOS): Supporting development and validation of Infectious Disease Dx tests.</title>
        <authorList>
            <person name="Campos J."/>
            <person name="Goldberg B."/>
            <person name="Tallon L."/>
            <person name="Sadzewicz L."/>
            <person name="Vavikolanu K."/>
            <person name="Mehta A."/>
            <person name="Aluvathingal J."/>
            <person name="Nadendla S."/>
            <person name="Nandy P."/>
            <person name="Geyer C."/>
            <person name="Yan Y."/>
            <person name="Sichtig H."/>
        </authorList>
    </citation>
    <scope>NUCLEOTIDE SEQUENCE [LARGE SCALE GENOMIC DNA]</scope>
    <source>
        <strain evidence="4 5">FDAARGOS_656</strain>
    </source>
</reference>
<gene>
    <name evidence="4" type="ORF">FOB64_005936</name>
</gene>
<dbReference type="AlphaFoldDB" id="A0A8H6BS01"/>
<evidence type="ECO:0000313" key="5">
    <source>
        <dbReference type="Proteomes" id="UP000536275"/>
    </source>
</evidence>
<accession>A0A8H6BS01</accession>
<keyword evidence="1" id="KW-0819">tRNA processing</keyword>
<evidence type="ECO:0000256" key="2">
    <source>
        <dbReference type="ARBA" id="ARBA00038160"/>
    </source>
</evidence>
<dbReference type="GO" id="GO:0005634">
    <property type="term" value="C:nucleus"/>
    <property type="evidence" value="ECO:0007669"/>
    <property type="project" value="TreeGrafter"/>
</dbReference>
<evidence type="ECO:0000313" key="4">
    <source>
        <dbReference type="EMBL" id="KAF6062898.1"/>
    </source>
</evidence>
<proteinExistence type="inferred from homology"/>
<dbReference type="GO" id="GO:0008033">
    <property type="term" value="P:tRNA processing"/>
    <property type="evidence" value="ECO:0007669"/>
    <property type="project" value="UniProtKB-KW"/>
</dbReference>
<comment type="similarity">
    <text evidence="2">Belongs to the cytidine and deoxycytidylate deaminase family. ADAT3 subfamily.</text>
</comment>
<dbReference type="PROSITE" id="PS51747">
    <property type="entry name" value="CYT_DCMP_DEAMINASES_2"/>
    <property type="match status" value="1"/>
</dbReference>
<dbReference type="PANTHER" id="PTHR11079:SF156">
    <property type="entry name" value="INACTIVE TRNA-SPECIFIC ADENOSINE DEAMINASE-LIKE PROTEIN 3-RELATED"/>
    <property type="match status" value="1"/>
</dbReference>
<dbReference type="EMBL" id="JABWAD010000061">
    <property type="protein sequence ID" value="KAF6062898.1"/>
    <property type="molecule type" value="Genomic_DNA"/>
</dbReference>
<organism evidence="4 5">
    <name type="scientific">Candida albicans</name>
    <name type="common">Yeast</name>
    <dbReference type="NCBI Taxonomy" id="5476"/>
    <lineage>
        <taxon>Eukaryota</taxon>
        <taxon>Fungi</taxon>
        <taxon>Dikarya</taxon>
        <taxon>Ascomycota</taxon>
        <taxon>Saccharomycotina</taxon>
        <taxon>Pichiomycetes</taxon>
        <taxon>Debaryomycetaceae</taxon>
        <taxon>Candida/Lodderomyces clade</taxon>
        <taxon>Candida</taxon>
    </lineage>
</organism>
<dbReference type="Proteomes" id="UP000536275">
    <property type="component" value="Unassembled WGS sequence"/>
</dbReference>
<dbReference type="Pfam" id="PF00383">
    <property type="entry name" value="dCMP_cyt_deam_1"/>
    <property type="match status" value="1"/>
</dbReference>
<dbReference type="Gene3D" id="3.40.140.10">
    <property type="entry name" value="Cytidine Deaminase, domain 2"/>
    <property type="match status" value="1"/>
</dbReference>
<name>A0A8H6BS01_CANAX</name>